<dbReference type="Proteomes" id="UP001162992">
    <property type="component" value="Chromosome 17"/>
</dbReference>
<dbReference type="EMBL" id="CM055108">
    <property type="protein sequence ID" value="KAJ7525206.1"/>
    <property type="molecule type" value="Genomic_DNA"/>
</dbReference>
<evidence type="ECO:0000313" key="1">
    <source>
        <dbReference type="EMBL" id="KAJ7525206.1"/>
    </source>
</evidence>
<protein>
    <submittedName>
        <fullName evidence="1">Uncharacterized protein</fullName>
    </submittedName>
</protein>
<proteinExistence type="predicted"/>
<keyword evidence="2" id="KW-1185">Reference proteome</keyword>
<reference evidence="2" key="1">
    <citation type="journal article" date="2024" name="Proc. Natl. Acad. Sci. U.S.A.">
        <title>Extraordinary preservation of gene collinearity over three hundred million years revealed in homosporous lycophytes.</title>
        <authorList>
            <person name="Li C."/>
            <person name="Wickell D."/>
            <person name="Kuo L.Y."/>
            <person name="Chen X."/>
            <person name="Nie B."/>
            <person name="Liao X."/>
            <person name="Peng D."/>
            <person name="Ji J."/>
            <person name="Jenkins J."/>
            <person name="Williams M."/>
            <person name="Shu S."/>
            <person name="Plott C."/>
            <person name="Barry K."/>
            <person name="Rajasekar S."/>
            <person name="Grimwood J."/>
            <person name="Han X."/>
            <person name="Sun S."/>
            <person name="Hou Z."/>
            <person name="He W."/>
            <person name="Dai G."/>
            <person name="Sun C."/>
            <person name="Schmutz J."/>
            <person name="Leebens-Mack J.H."/>
            <person name="Li F.W."/>
            <person name="Wang L."/>
        </authorList>
    </citation>
    <scope>NUCLEOTIDE SEQUENCE [LARGE SCALE GENOMIC DNA]</scope>
    <source>
        <strain evidence="2">cv. PW_Plant_1</strain>
    </source>
</reference>
<comment type="caution">
    <text evidence="1">The sequence shown here is derived from an EMBL/GenBank/DDBJ whole genome shotgun (WGS) entry which is preliminary data.</text>
</comment>
<evidence type="ECO:0000313" key="2">
    <source>
        <dbReference type="Proteomes" id="UP001162992"/>
    </source>
</evidence>
<organism evidence="1 2">
    <name type="scientific">Diphasiastrum complanatum</name>
    <name type="common">Issler's clubmoss</name>
    <name type="synonym">Lycopodium complanatum</name>
    <dbReference type="NCBI Taxonomy" id="34168"/>
    <lineage>
        <taxon>Eukaryota</taxon>
        <taxon>Viridiplantae</taxon>
        <taxon>Streptophyta</taxon>
        <taxon>Embryophyta</taxon>
        <taxon>Tracheophyta</taxon>
        <taxon>Lycopodiopsida</taxon>
        <taxon>Lycopodiales</taxon>
        <taxon>Lycopodiaceae</taxon>
        <taxon>Lycopodioideae</taxon>
        <taxon>Diphasiastrum</taxon>
    </lineage>
</organism>
<sequence length="479" mass="51697">MDTYMNLCVLVVCCVLLVGRGLPAVVAQPASKPLDKVEEETEAEEQGIIANLEKAQQFLQKAGAVHVAAGNCKTEIITALGALSWVETYVLEDEYNQALKQLESAKKALSDCNNALSLANVSNLLVCGSGVCSDGTTCQFTSCGAGKALTTCAFGFAAGVTGGAQGQSYVVTNSNDDPSNPRLGSLRYGVSLGGNGKGGVWITFERDMVIVLKDMLWIRSSTTIDGRGVNVTITGRSVVVGGVTNVILHNFQINSVGESDTVHIFAGSSKVWVDHLTSFQAKLGLVSVVQGSTDVTISNCYLTNPNFNMLLGASDSDTEDKNMRVTVYRNWFRDSMQRMPHCRWGYCHVINNLYTNWGYYAIGARAHAKVVSENNVFIAARRTEITPWFAGAGNDFDASSTIQSSQDLFLNGSTFHQNVQFGTASAPQYKSAAYYPSINPTSTLTALVKRCAGAQFAIRFLLCIVPTRCVPSIHIMDFW</sequence>
<gene>
    <name evidence="1" type="ORF">O6H91_17G041800</name>
</gene>
<name>A0ACC2B619_DIPCM</name>
<accession>A0ACC2B619</accession>